<feature type="non-terminal residue" evidence="2">
    <location>
        <position position="1"/>
    </location>
</feature>
<name>A0A0F9M8A6_9ZZZZ</name>
<protein>
    <submittedName>
        <fullName evidence="2">Uncharacterized protein</fullName>
    </submittedName>
</protein>
<gene>
    <name evidence="2" type="ORF">LCGC14_1186760</name>
</gene>
<accession>A0A0F9M8A6</accession>
<comment type="caution">
    <text evidence="2">The sequence shown here is derived from an EMBL/GenBank/DDBJ whole genome shotgun (WGS) entry which is preliminary data.</text>
</comment>
<evidence type="ECO:0000313" key="2">
    <source>
        <dbReference type="EMBL" id="KKM95581.1"/>
    </source>
</evidence>
<keyword evidence="1" id="KW-1133">Transmembrane helix</keyword>
<organism evidence="2">
    <name type="scientific">marine sediment metagenome</name>
    <dbReference type="NCBI Taxonomy" id="412755"/>
    <lineage>
        <taxon>unclassified sequences</taxon>
        <taxon>metagenomes</taxon>
        <taxon>ecological metagenomes</taxon>
    </lineage>
</organism>
<feature type="non-terminal residue" evidence="2">
    <location>
        <position position="1930"/>
    </location>
</feature>
<reference evidence="2" key="1">
    <citation type="journal article" date="2015" name="Nature">
        <title>Complex archaea that bridge the gap between prokaryotes and eukaryotes.</title>
        <authorList>
            <person name="Spang A."/>
            <person name="Saw J.H."/>
            <person name="Jorgensen S.L."/>
            <person name="Zaremba-Niedzwiedzka K."/>
            <person name="Martijn J."/>
            <person name="Lind A.E."/>
            <person name="van Eijk R."/>
            <person name="Schleper C."/>
            <person name="Guy L."/>
            <person name="Ettema T.J."/>
        </authorList>
    </citation>
    <scope>NUCLEOTIDE SEQUENCE</scope>
</reference>
<keyword evidence="1" id="KW-0472">Membrane</keyword>
<proteinExistence type="predicted"/>
<keyword evidence="1" id="KW-0812">Transmembrane</keyword>
<sequence>DDSYIIHYNKDLQGLYEASSGDSFNIYISISQEGVGPDYLPYIILEQFDYLCDEHFAEMYDRMPRDLQGELDVRSVIHTPHYFQLFSKPFKQGVYQMYTPFNLLENSEVTIGEDLPQSNLVALNIDAQQNYAFDYLGSSETIPVTSDEFYMIKNLALFTDAYDLDEILIQEGFVDLYYGSGTDVVGEEYYSKQFYMDHVVGPINPPDYWSEISGGTASTWVSTFTFSNSFLTTTEIDVSGTAFYHQLFQLYSADIISQTDINTLFVDSGIQNIQFGVELSEDINIASIKSVGKPYTYELSVQGFPTGEYVESDVYYEVSTSSSGLYANHEETANPLLLNTHYSLEYLSNGSKYLLFYVDEDYVQINADANDFFMVDFWAFQTFTEGIDYAITEVPEDPFASSITWYYTYSDNPAQFTLHPDFALGSSFTIDYSALRWDIEAGGHSDYIKDATNTINFQPRVQTSISVYYDGQTSELFKILDTVPDNQFSEPDLFNYIYLYTWDGNDEDTKVLTELAYQASYITQDPLTDFIYTLNFDVIAADIGTDEIYLDSYMYIETEYDSTQLKYSLSNTPFNYDYIGTNPAYNQYHITIDINNGQTVWSSNDEINFALYVEKIEDNYIYFKDSAINVGSTIDVSYKYKLQPGLLERKHFMMIVYPWTNIFEPILDDITVGIDSDSSSGYREKYRKVSGGSVITPFEYSLSVDDRYSLYLSYRLNNREYFEEKFVINAQNYIDDIFVFTYLTPEFTDYIEELVLNNEAAVSVYYYDLAGRFKLLDSQYFSVSYGSHSVRLIPHTSGGYDNNPLTAHNGIDEFFITIIPKSSDIEYDSYKFTYDPSEKDKIIDTANVVNWDVIGQTGLDVYPNLDAFYFTDLKLSTFDNFISYASQVASYLSLGEKLKFDLENEFNNNGDFDQLLDNIRLDEFMTIFIDTNIQNYESLEELNINLLTSANATIKTYPISIEDLVMREFELSIDISSTSMASLRYIEIEPIFRQDDIYNDDNIVGDVKFEFLEWNEELAFFNESGNKFMKVPLEKTLENDTTPIAYIFNDELQHLALPAGIDFSYEVLQNPYTKLDEYTLNIPNTYLNPDNPTEELEFKDGETIVLRYNTPVKKGIGIGIGKMYFQEKPYGYTPSMPTAELLLTDILDYEDFTTYTDPYYYSIPLALTPFDTEFSNSFKNIKIDFDLSDGQIDPLYIENSIVEFSDMILSIPYPNYELTISEIIVQSVSNEPIDFIEYLDERIWQFTELEKFTSDDDPSDDTYTLQRTSNPLFWGDDKWLDYVIIPDENDNYYGATIQSSETDHQLHYVSGSDHFVWNNNFDQFQEYYGSQLQLPLIVDSNKELFFAYSTATAWQTPIMLEFENIDASTINNIFDYDYLLTPRFEFWGDTVHENDVSEYDYDLTQYYSESFTVYSAPGVLGYTHTFDLEDHSLNDDFTNLQQQPYKIIALKPTFEEFEITDDLVNYDVIFDPVSEQIQIIDRIPGDGDLNDFDLITVILSYSYGPVSTFSEIQLTQTFHDDYISDAEATFYDYLSISFSYSQLSGDYIFSEDSQTITSSYTSFEYIPFNRNPVISTDNKLNSKDSEIFIGFELFYDPYNVVYEADIDMDGKKDYKQEIDVDKDGRFDITKYGIEDPENPENIIWYSIIQDYVSKEVIVDKTMEEEKITEWFDIEDTAFADYELNIGLLVASIFILPLLLYVLSTMVLPDVDYWAQKSVQQETIETQYVKSHYYSIRLDDDRDGYTDTQVVYERSDTVLQYKSIDYEKTLIAAKPQNVFSYLIEWIAKNVASLLGLATDDLVFNQLLTEEKLDNSDFSGTLINPSTASTLRASYRKFTKDTSITYTSEYVQEKITVTDWAEGQIEQTRIYQDIFDESEIDSDVIKSLTGVIYTIKNIGENVQLQQIQEQQLPPGVQVKSVYSTEKLSITDP</sequence>
<evidence type="ECO:0000256" key="1">
    <source>
        <dbReference type="SAM" id="Phobius"/>
    </source>
</evidence>
<feature type="transmembrane region" description="Helical" evidence="1">
    <location>
        <begin position="1685"/>
        <end position="1707"/>
    </location>
</feature>
<dbReference type="EMBL" id="LAZR01005990">
    <property type="protein sequence ID" value="KKM95581.1"/>
    <property type="molecule type" value="Genomic_DNA"/>
</dbReference>